<feature type="domain" description="Rab3GAP catalytic subunit conserved" evidence="6">
    <location>
        <begin position="1"/>
        <end position="41"/>
    </location>
</feature>
<proteinExistence type="inferred from homology"/>
<dbReference type="PANTHER" id="PTHR21422:SF9">
    <property type="entry name" value="RAB3 GTPASE-ACTIVATING PROTEIN CATALYTIC SUBUNIT"/>
    <property type="match status" value="1"/>
</dbReference>
<name>A0A1B0C8G4_LUTLO</name>
<dbReference type="PANTHER" id="PTHR21422">
    <property type="entry name" value="RAB3 GTPASE-ACTIVATING PROTEIN CATALYTIC SUBUNIT"/>
    <property type="match status" value="1"/>
</dbReference>
<evidence type="ECO:0000313" key="8">
    <source>
        <dbReference type="Proteomes" id="UP000092461"/>
    </source>
</evidence>
<dbReference type="Proteomes" id="UP000092461">
    <property type="component" value="Unassembled WGS sequence"/>
</dbReference>
<keyword evidence="8" id="KW-1185">Reference proteome</keyword>
<evidence type="ECO:0000256" key="3">
    <source>
        <dbReference type="ARBA" id="ARBA00015817"/>
    </source>
</evidence>
<dbReference type="VEuPathDB" id="VectorBase:LLOJ000176"/>
<comment type="similarity">
    <text evidence="2">Belongs to the Rab3-GAP catalytic subunit family.</text>
</comment>
<accession>A0A1B0C8G4</accession>
<comment type="subcellular location">
    <subcellularLocation>
        <location evidence="1">Cytoplasm</location>
    </subcellularLocation>
</comment>
<protein>
    <recommendedName>
        <fullName evidence="3">Rab3 GTPase-activating protein catalytic subunit</fullName>
    </recommendedName>
</protein>
<evidence type="ECO:0000256" key="2">
    <source>
        <dbReference type="ARBA" id="ARBA00008856"/>
    </source>
</evidence>
<dbReference type="VEuPathDB" id="VectorBase:LLONM1_005264"/>
<evidence type="ECO:0000256" key="1">
    <source>
        <dbReference type="ARBA" id="ARBA00004496"/>
    </source>
</evidence>
<dbReference type="GO" id="GO:0005096">
    <property type="term" value="F:GTPase activator activity"/>
    <property type="evidence" value="ECO:0007669"/>
    <property type="project" value="UniProtKB-KW"/>
</dbReference>
<evidence type="ECO:0000256" key="5">
    <source>
        <dbReference type="ARBA" id="ARBA00022490"/>
    </source>
</evidence>
<dbReference type="EMBL" id="AJWK01000573">
    <property type="status" value="NOT_ANNOTATED_CDS"/>
    <property type="molecule type" value="Genomic_DNA"/>
</dbReference>
<keyword evidence="5" id="KW-0963">Cytoplasm</keyword>
<dbReference type="EMBL" id="AJWK01000572">
    <property type="status" value="NOT_ANNOTATED_CDS"/>
    <property type="molecule type" value="Genomic_DNA"/>
</dbReference>
<dbReference type="Pfam" id="PF13890">
    <property type="entry name" value="Rab3-GTPase_cat"/>
    <property type="match status" value="1"/>
</dbReference>
<dbReference type="EMBL" id="AJWK01000571">
    <property type="status" value="NOT_ANNOTATED_CDS"/>
    <property type="molecule type" value="Genomic_DNA"/>
</dbReference>
<dbReference type="EnsemblMetazoa" id="LLOJ000176-RA">
    <property type="protein sequence ID" value="LLOJ000176-PA"/>
    <property type="gene ID" value="LLOJ000176"/>
</dbReference>
<dbReference type="GO" id="GO:0005737">
    <property type="term" value="C:cytoplasm"/>
    <property type="evidence" value="ECO:0007669"/>
    <property type="project" value="UniProtKB-SubCell"/>
</dbReference>
<dbReference type="InterPro" id="IPR026147">
    <property type="entry name" value="Rab3GAP1_conserved"/>
</dbReference>
<evidence type="ECO:0000256" key="4">
    <source>
        <dbReference type="ARBA" id="ARBA00022468"/>
    </source>
</evidence>
<dbReference type="InterPro" id="IPR045700">
    <property type="entry name" value="Rab3GAP1"/>
</dbReference>
<sequence>MMIPGNTWSTVWDSAKPVPARRQRRLFDDTKEAEKVLHFLESRNIGQIVELTLATLFHAAILKIQEEIAEDNFHIPAMDEQMEKIITQCCKLSREVGLGGAGAGLRGKKWANLLLEITHLEYFVMQTRSLVVKLLGGDVKEIDESTRKLLGELLKEHESELKNGAKGELSKRLLALFAEAKADQFSSEGEQTTGNQSLPSPVERQFTLRVTGKTLVKGMGGPQFLRAS</sequence>
<organism evidence="7 8">
    <name type="scientific">Lutzomyia longipalpis</name>
    <name type="common">Sand fly</name>
    <dbReference type="NCBI Taxonomy" id="7200"/>
    <lineage>
        <taxon>Eukaryota</taxon>
        <taxon>Metazoa</taxon>
        <taxon>Ecdysozoa</taxon>
        <taxon>Arthropoda</taxon>
        <taxon>Hexapoda</taxon>
        <taxon>Insecta</taxon>
        <taxon>Pterygota</taxon>
        <taxon>Neoptera</taxon>
        <taxon>Endopterygota</taxon>
        <taxon>Diptera</taxon>
        <taxon>Nematocera</taxon>
        <taxon>Psychodoidea</taxon>
        <taxon>Psychodidae</taxon>
        <taxon>Lutzomyia</taxon>
        <taxon>Lutzomyia</taxon>
    </lineage>
</organism>
<evidence type="ECO:0000313" key="7">
    <source>
        <dbReference type="EnsemblMetazoa" id="LLOJ000176-PA"/>
    </source>
</evidence>
<keyword evidence="4" id="KW-0343">GTPase activation</keyword>
<dbReference type="AlphaFoldDB" id="A0A1B0C8G4"/>
<evidence type="ECO:0000259" key="6">
    <source>
        <dbReference type="Pfam" id="PF13890"/>
    </source>
</evidence>
<reference evidence="7" key="1">
    <citation type="submission" date="2020-05" db="UniProtKB">
        <authorList>
            <consortium name="EnsemblMetazoa"/>
        </authorList>
    </citation>
    <scope>IDENTIFICATION</scope>
    <source>
        <strain evidence="7">Jacobina</strain>
    </source>
</reference>